<dbReference type="EMBL" id="DXCX01000066">
    <property type="protein sequence ID" value="HIY73590.1"/>
    <property type="molecule type" value="Genomic_DNA"/>
</dbReference>
<dbReference type="AlphaFoldDB" id="A0A9D2CEV9"/>
<comment type="caution">
    <text evidence="2">The sequence shown here is derived from an EMBL/GenBank/DDBJ whole genome shotgun (WGS) entry which is preliminary data.</text>
</comment>
<reference evidence="2" key="1">
    <citation type="journal article" date="2021" name="PeerJ">
        <title>Extensive microbial diversity within the chicken gut microbiome revealed by metagenomics and culture.</title>
        <authorList>
            <person name="Gilroy R."/>
            <person name="Ravi A."/>
            <person name="Getino M."/>
            <person name="Pursley I."/>
            <person name="Horton D.L."/>
            <person name="Alikhan N.F."/>
            <person name="Baker D."/>
            <person name="Gharbi K."/>
            <person name="Hall N."/>
            <person name="Watson M."/>
            <person name="Adriaenssens E.M."/>
            <person name="Foster-Nyarko E."/>
            <person name="Jarju S."/>
            <person name="Secka A."/>
            <person name="Antonio M."/>
            <person name="Oren A."/>
            <person name="Chaudhuri R.R."/>
            <person name="La Ragione R."/>
            <person name="Hildebrand F."/>
            <person name="Pallen M.J."/>
        </authorList>
    </citation>
    <scope>NUCLEOTIDE SEQUENCE</scope>
    <source>
        <strain evidence="2">CHK33-7979</strain>
    </source>
</reference>
<feature type="compositionally biased region" description="Basic and acidic residues" evidence="1">
    <location>
        <begin position="10"/>
        <end position="27"/>
    </location>
</feature>
<organism evidence="2 3">
    <name type="scientific">Candidatus Intestinimonas merdavium</name>
    <dbReference type="NCBI Taxonomy" id="2838622"/>
    <lineage>
        <taxon>Bacteria</taxon>
        <taxon>Bacillati</taxon>
        <taxon>Bacillota</taxon>
        <taxon>Clostridia</taxon>
        <taxon>Eubacteriales</taxon>
        <taxon>Intestinimonas</taxon>
    </lineage>
</organism>
<reference evidence="2" key="2">
    <citation type="submission" date="2021-04" db="EMBL/GenBank/DDBJ databases">
        <authorList>
            <person name="Gilroy R."/>
        </authorList>
    </citation>
    <scope>NUCLEOTIDE SEQUENCE</scope>
    <source>
        <strain evidence="2">CHK33-7979</strain>
    </source>
</reference>
<dbReference type="Proteomes" id="UP000886824">
    <property type="component" value="Unassembled WGS sequence"/>
</dbReference>
<name>A0A9D2CEV9_9FIRM</name>
<proteinExistence type="predicted"/>
<feature type="region of interest" description="Disordered" evidence="1">
    <location>
        <begin position="1"/>
        <end position="37"/>
    </location>
</feature>
<sequence length="127" mass="13995">MEQQTLGRESQSREERSRERPEVRTPEQARLSGPGQLARGVLEGLSPLEMAPARLKELAALVGNQEMTDLLERQSLPLEQTRFTLPQDMACTPYPVPELGQVLTVSPPALPAEEVTGRSFDPAGLVY</sequence>
<accession>A0A9D2CEV9</accession>
<gene>
    <name evidence="2" type="ORF">H9826_06420</name>
</gene>
<evidence type="ECO:0000256" key="1">
    <source>
        <dbReference type="SAM" id="MobiDB-lite"/>
    </source>
</evidence>
<evidence type="ECO:0000313" key="2">
    <source>
        <dbReference type="EMBL" id="HIY73590.1"/>
    </source>
</evidence>
<protein>
    <submittedName>
        <fullName evidence="2">Uncharacterized protein</fullName>
    </submittedName>
</protein>
<evidence type="ECO:0000313" key="3">
    <source>
        <dbReference type="Proteomes" id="UP000886824"/>
    </source>
</evidence>